<evidence type="ECO:0000313" key="3">
    <source>
        <dbReference type="EMBL" id="TDR80262.1"/>
    </source>
</evidence>
<accession>A0A4R7B8P7</accession>
<evidence type="ECO:0000256" key="1">
    <source>
        <dbReference type="ARBA" id="ARBA00007689"/>
    </source>
</evidence>
<dbReference type="PANTHER" id="PTHR37828:SF1">
    <property type="entry name" value="YCII-RELATED DOMAIN-CONTAINING PROTEIN"/>
    <property type="match status" value="1"/>
</dbReference>
<dbReference type="RefSeq" id="WP_133679707.1">
    <property type="nucleotide sequence ID" value="NZ_SNZP01000005.1"/>
</dbReference>
<dbReference type="Pfam" id="PF03795">
    <property type="entry name" value="YCII"/>
    <property type="match status" value="1"/>
</dbReference>
<organism evidence="3 4">
    <name type="scientific">Paludibacterium purpuratum</name>
    <dbReference type="NCBI Taxonomy" id="1144873"/>
    <lineage>
        <taxon>Bacteria</taxon>
        <taxon>Pseudomonadati</taxon>
        <taxon>Pseudomonadota</taxon>
        <taxon>Betaproteobacteria</taxon>
        <taxon>Neisseriales</taxon>
        <taxon>Chromobacteriaceae</taxon>
        <taxon>Paludibacterium</taxon>
    </lineage>
</organism>
<sequence length="95" mass="10127">MFVVTLTYIQPLTEVDKLLAAHVEWLKGGYASGMAIASGRKVPRDGGVILARGERAELEAWLAQDPFAVGGVARYDIVEFVPSMAASGFEALTTA</sequence>
<feature type="domain" description="YCII-related" evidence="2">
    <location>
        <begin position="1"/>
        <end position="80"/>
    </location>
</feature>
<reference evidence="3 4" key="1">
    <citation type="submission" date="2019-03" db="EMBL/GenBank/DDBJ databases">
        <title>Genomic Encyclopedia of Type Strains, Phase III (KMG-III): the genomes of soil and plant-associated and newly described type strains.</title>
        <authorList>
            <person name="Whitman W."/>
        </authorList>
    </citation>
    <scope>NUCLEOTIDE SEQUENCE [LARGE SCALE GENOMIC DNA]</scope>
    <source>
        <strain evidence="3 4">CECT 8976</strain>
    </source>
</reference>
<dbReference type="OrthoDB" id="9814407at2"/>
<proteinExistence type="inferred from homology"/>
<dbReference type="PANTHER" id="PTHR37828">
    <property type="entry name" value="GSR2449 PROTEIN"/>
    <property type="match status" value="1"/>
</dbReference>
<dbReference type="InterPro" id="IPR011008">
    <property type="entry name" value="Dimeric_a/b-barrel"/>
</dbReference>
<dbReference type="Proteomes" id="UP000295611">
    <property type="component" value="Unassembled WGS sequence"/>
</dbReference>
<comment type="caution">
    <text evidence="3">The sequence shown here is derived from an EMBL/GenBank/DDBJ whole genome shotgun (WGS) entry which is preliminary data.</text>
</comment>
<protein>
    <submittedName>
        <fullName evidence="3">Uncharacterized protein YciI</fullName>
    </submittedName>
</protein>
<gene>
    <name evidence="3" type="ORF">DFP86_105117</name>
</gene>
<name>A0A4R7B8P7_9NEIS</name>
<keyword evidence="4" id="KW-1185">Reference proteome</keyword>
<evidence type="ECO:0000313" key="4">
    <source>
        <dbReference type="Proteomes" id="UP000295611"/>
    </source>
</evidence>
<comment type="similarity">
    <text evidence="1">Belongs to the YciI family.</text>
</comment>
<evidence type="ECO:0000259" key="2">
    <source>
        <dbReference type="Pfam" id="PF03795"/>
    </source>
</evidence>
<dbReference type="SUPFAM" id="SSF54909">
    <property type="entry name" value="Dimeric alpha+beta barrel"/>
    <property type="match status" value="1"/>
</dbReference>
<dbReference type="InterPro" id="IPR005545">
    <property type="entry name" value="YCII"/>
</dbReference>
<dbReference type="Gene3D" id="3.30.70.1060">
    <property type="entry name" value="Dimeric alpha+beta barrel"/>
    <property type="match status" value="1"/>
</dbReference>
<dbReference type="AlphaFoldDB" id="A0A4R7B8P7"/>
<dbReference type="EMBL" id="SNZP01000005">
    <property type="protein sequence ID" value="TDR80262.1"/>
    <property type="molecule type" value="Genomic_DNA"/>
</dbReference>